<reference evidence="1" key="1">
    <citation type="journal article" date="2015" name="Nature">
        <title>Complex archaea that bridge the gap between prokaryotes and eukaryotes.</title>
        <authorList>
            <person name="Spang A."/>
            <person name="Saw J.H."/>
            <person name="Jorgensen S.L."/>
            <person name="Zaremba-Niedzwiedzka K."/>
            <person name="Martijn J."/>
            <person name="Lind A.E."/>
            <person name="van Eijk R."/>
            <person name="Schleper C."/>
            <person name="Guy L."/>
            <person name="Ettema T.J."/>
        </authorList>
    </citation>
    <scope>NUCLEOTIDE SEQUENCE</scope>
</reference>
<evidence type="ECO:0000313" key="1">
    <source>
        <dbReference type="EMBL" id="KKN82389.1"/>
    </source>
</evidence>
<accession>A0A0F9TST9</accession>
<dbReference type="EMBL" id="LAZR01000201">
    <property type="protein sequence ID" value="KKN82389.1"/>
    <property type="molecule type" value="Genomic_DNA"/>
</dbReference>
<name>A0A0F9TST9_9ZZZZ</name>
<comment type="caution">
    <text evidence="1">The sequence shown here is derived from an EMBL/GenBank/DDBJ whole genome shotgun (WGS) entry which is preliminary data.</text>
</comment>
<proteinExistence type="predicted"/>
<protein>
    <submittedName>
        <fullName evidence="1">Uncharacterized protein</fullName>
    </submittedName>
</protein>
<sequence length="83" mass="9508">MIFEQTIRHREPPSQSIFSNNYLKSDKFKDRPVRASLKPLNFYSGSLNGLFARAKSEAGPFPSRALVTFRFVKLDIMSQAMHS</sequence>
<gene>
    <name evidence="1" type="ORF">LCGC14_0309380</name>
</gene>
<organism evidence="1">
    <name type="scientific">marine sediment metagenome</name>
    <dbReference type="NCBI Taxonomy" id="412755"/>
    <lineage>
        <taxon>unclassified sequences</taxon>
        <taxon>metagenomes</taxon>
        <taxon>ecological metagenomes</taxon>
    </lineage>
</organism>
<dbReference type="AlphaFoldDB" id="A0A0F9TST9"/>